<evidence type="ECO:0000313" key="16">
    <source>
        <dbReference type="Proteomes" id="UP000030688"/>
    </source>
</evidence>
<keyword evidence="3" id="KW-0633">Potassium transport</keyword>
<gene>
    <name evidence="15" type="ORF">PFBG_05726</name>
</gene>
<organism evidence="15 16">
    <name type="scientific">Plasmodium falciparum (isolate 7G8)</name>
    <dbReference type="NCBI Taxonomy" id="57266"/>
    <lineage>
        <taxon>Eukaryota</taxon>
        <taxon>Sar</taxon>
        <taxon>Alveolata</taxon>
        <taxon>Apicomplexa</taxon>
        <taxon>Aconoidasida</taxon>
        <taxon>Haemosporida</taxon>
        <taxon>Plasmodiidae</taxon>
        <taxon>Plasmodium</taxon>
        <taxon>Plasmodium (Laverania)</taxon>
    </lineage>
</organism>
<keyword evidence="8" id="KW-0406">Ion transport</keyword>
<evidence type="ECO:0000256" key="12">
    <source>
        <dbReference type="SAM" id="Phobius"/>
    </source>
</evidence>
<feature type="transmembrane region" description="Helical" evidence="12">
    <location>
        <begin position="12"/>
        <end position="32"/>
    </location>
</feature>
<evidence type="ECO:0000256" key="9">
    <source>
        <dbReference type="ARBA" id="ARBA00023136"/>
    </source>
</evidence>
<dbReference type="EMBL" id="KE123648">
    <property type="protein sequence ID" value="EUR62010.1"/>
    <property type="molecule type" value="Genomic_DNA"/>
</dbReference>
<evidence type="ECO:0000256" key="10">
    <source>
        <dbReference type="ARBA" id="ARBA00023303"/>
    </source>
</evidence>
<dbReference type="Gene3D" id="1.10.287.70">
    <property type="match status" value="1"/>
</dbReference>
<evidence type="ECO:0000256" key="2">
    <source>
        <dbReference type="ARBA" id="ARBA00022448"/>
    </source>
</evidence>
<dbReference type="InterPro" id="IPR013099">
    <property type="entry name" value="K_chnl_dom"/>
</dbReference>
<keyword evidence="10" id="KW-0407">Ion channel</keyword>
<sequence length="1461" mass="174221">MKSGLFSMNDIFFLVNSIFKYFLILLNGSHLLKLLYSSKENIHIIEGLLCIITGVILKLSLIYIYCTYFMNIYIIKDYRRKNVLNIFNMNNNYKRNGNVIESDDFEYRKLIKKFFFKKVYYSIKKKHKRIELYMLKIYNSNFNYYFCNIRDMCYTIIWYISLYYWRRDTYNMIWGFNKIPTYIYNMLLILLSTSYIDLVMVIISYNKSKYYLMKSKLLIDIFFSAPCTYLFSKFIFVFEHQIDIYFMMGFLRNIKIFLNVSYVRIEHNSILTNTEIKIIRIVLGVLLLCNAFASTIYTIQAIHPYNLDNENFNYFLNSYLDYFYFSIISISTVGYGDIFPINKLSKVVCIIFIFWTFIWVPIQFNDLIISIFSKKKTYGKISMNNQKFILLIGDVEPQQLNVFLFESVAQGNKLKFHLLTTYPINIYDEQIKIADHFCISLYIKNFDLNEKENINLLYSINAQNAYYLFLFSNKFHNGHYNIDTKSFTRLLILKKFLHGKKNAVIELRSNCVSNIVRSIGCENFIIVNLKHSLIVKNIKYPGFITLILNLFTAYNYDISSYNFNDIASYPSLKYIGEFNRGSRTKIFSFIVHKNMVGLIFDKLFYKLYESLGIILVGIETNTTNYYINNKKHKNKNSYVDDNFTTMRKNNMKNKKKKSFKFIYLHLLKKYGHTNHYTQKKKKKKYDNIINHHGSKSKMEYSTQLRHNNKTIKIYDEYNTIETYQNYLNYETINNSRINIYNSDEKKKKYNDVSPTNNILTNYKNGKLHIEKRDDFDNNNNNNNNNIVKSRKKGRENKNDEIINVCININSDIKKKYNNNNNNNNNNDNDNNNIINDHDNYNIYNNLNSNLKCRCLPNTKKNKAQNVNNVTNNKDNDVSVKRIKTHLQDDNTIDNKKELKCYLNLLGKNYAIRDSDKCVVIANSRKVIKYLSKAKSLFWIFEIKSKKKDNISYDLKSVIKTKQTFNKYFTTNIKKKLPTTSIQNNVYVNKNAHIIAMNYHDLFNTYRISRIFTKNNYNYKRKNSRKKHLFRNLNGEFNETKLYHHCNNTHNIKTTDKKNMEKLDKLYFSTKLNSKSNTNIHIHNNNNNNNNNNEHYDDEIKTYYFNLTEKNSHLLLNYKKQLKKKNYINTCYSVNKSDESINKIKNMNSDNNNINSNNINSNINNNNNNNTKLNHTLKNRITFSYMEACEKYFPTENRNNKLLLIINCTCNIIQLIKMFNNKYKYNVIILTDEIPTMNIMDLFKYNVVFIKCKILDDYNLINSGLMNAEYILILPTEAKNINEINEIDMNTIIVTRKITHLLKKKKRTYYINNIITELINPSNVIFLEENKMIKLKDKKSSYDDFFPYVNSSQFYSSNIICETMLYNFMTHHKSFTDFSVCTNTLECLIKFLRIIYICDLSKYYDFSFKKIKTFRDLFYFLSKKNIITIGLYRKGDKKVPFYIYTKPNENCLLRFDDIVYIL</sequence>
<feature type="transmembrane region" description="Helical" evidence="12">
    <location>
        <begin position="182"/>
        <end position="205"/>
    </location>
</feature>
<feature type="transmembrane region" description="Helical" evidence="12">
    <location>
        <begin position="322"/>
        <end position="340"/>
    </location>
</feature>
<feature type="transmembrane region" description="Helical" evidence="12">
    <location>
        <begin position="347"/>
        <end position="364"/>
    </location>
</feature>
<accession>W7F679</accession>
<dbReference type="FunFam" id="1.10.287.70:FF:000147">
    <property type="entry name" value="Potassium channel, putative"/>
    <property type="match status" value="1"/>
</dbReference>
<keyword evidence="5" id="KW-0631">Potassium channel</keyword>
<keyword evidence="6" id="KW-0630">Potassium</keyword>
<dbReference type="Pfam" id="PF07885">
    <property type="entry name" value="Ion_trans_2"/>
    <property type="match status" value="1"/>
</dbReference>
<dbReference type="PANTHER" id="PTHR10027:SF10">
    <property type="entry name" value="SLOWPOKE 2, ISOFORM D"/>
    <property type="match status" value="1"/>
</dbReference>
<feature type="transmembrane region" description="Helical" evidence="12">
    <location>
        <begin position="277"/>
        <end position="302"/>
    </location>
</feature>
<protein>
    <recommendedName>
        <fullName evidence="17">Potassium channel</fullName>
    </recommendedName>
</protein>
<dbReference type="InterPro" id="IPR003929">
    <property type="entry name" value="K_chnl_BK_asu"/>
</dbReference>
<keyword evidence="2" id="KW-0813">Transport</keyword>
<proteinExistence type="predicted"/>
<evidence type="ECO:0000256" key="1">
    <source>
        <dbReference type="ARBA" id="ARBA00004141"/>
    </source>
</evidence>
<dbReference type="InterPro" id="IPR047871">
    <property type="entry name" value="K_chnl_Slo-like"/>
</dbReference>
<feature type="transmembrane region" description="Helical" evidence="12">
    <location>
        <begin position="44"/>
        <end position="70"/>
    </location>
</feature>
<dbReference type="PANTHER" id="PTHR10027">
    <property type="entry name" value="CALCIUM-ACTIVATED POTASSIUM CHANNEL ALPHA CHAIN"/>
    <property type="match status" value="1"/>
</dbReference>
<evidence type="ECO:0000313" key="15">
    <source>
        <dbReference type="EMBL" id="EUR62010.1"/>
    </source>
</evidence>
<evidence type="ECO:0000259" key="14">
    <source>
        <dbReference type="Pfam" id="PF07885"/>
    </source>
</evidence>
<dbReference type="Proteomes" id="UP000030688">
    <property type="component" value="Unassembled WGS sequence"/>
</dbReference>
<dbReference type="GO" id="GO:0005267">
    <property type="term" value="F:potassium channel activity"/>
    <property type="evidence" value="ECO:0007669"/>
    <property type="project" value="UniProtKB-KW"/>
</dbReference>
<evidence type="ECO:0000256" key="6">
    <source>
        <dbReference type="ARBA" id="ARBA00022958"/>
    </source>
</evidence>
<reference evidence="15 16" key="2">
    <citation type="submission" date="2013-02" db="EMBL/GenBank/DDBJ databases">
        <title>The Genome Sequence of Plasmodium falciparum 7G8.</title>
        <authorList>
            <consortium name="The Broad Institute Genome Sequencing Platform"/>
            <consortium name="The Broad Institute Genome Sequencing Center for Infectious Disease"/>
            <person name="Neafsey D."/>
            <person name="Cheeseman I."/>
            <person name="Volkman S."/>
            <person name="Adams J."/>
            <person name="Walker B."/>
            <person name="Young S.K."/>
            <person name="Zeng Q."/>
            <person name="Gargeya S."/>
            <person name="Fitzgerald M."/>
            <person name="Haas B."/>
            <person name="Abouelleil A."/>
            <person name="Alvarado L."/>
            <person name="Arachchi H.M."/>
            <person name="Berlin A.M."/>
            <person name="Chapman S.B."/>
            <person name="Dewar J."/>
            <person name="Goldberg J."/>
            <person name="Griggs A."/>
            <person name="Gujja S."/>
            <person name="Hansen M."/>
            <person name="Howarth C."/>
            <person name="Imamovic A."/>
            <person name="Larimer J."/>
            <person name="McCowan C."/>
            <person name="Murphy C."/>
            <person name="Neiman D."/>
            <person name="Pearson M."/>
            <person name="Priest M."/>
            <person name="Roberts A."/>
            <person name="Saif S."/>
            <person name="Shea T."/>
            <person name="Sisk P."/>
            <person name="Sykes S."/>
            <person name="Wortman J."/>
            <person name="Nusbaum C."/>
            <person name="Birren B."/>
        </authorList>
    </citation>
    <scope>NUCLEOTIDE SEQUENCE [LARGE SCALE GENOMIC DNA]</scope>
    <source>
        <strain evidence="15 16">7G8</strain>
    </source>
</reference>
<feature type="transmembrane region" description="Helical" evidence="12">
    <location>
        <begin position="217"/>
        <end position="238"/>
    </location>
</feature>
<evidence type="ECO:0000256" key="7">
    <source>
        <dbReference type="ARBA" id="ARBA00022989"/>
    </source>
</evidence>
<evidence type="ECO:0000256" key="11">
    <source>
        <dbReference type="SAM" id="MobiDB-lite"/>
    </source>
</evidence>
<feature type="domain" description="Calcium-activated potassium channel BK alpha subunit" evidence="13">
    <location>
        <begin position="523"/>
        <end position="618"/>
    </location>
</feature>
<keyword evidence="4 12" id="KW-0812">Transmembrane</keyword>
<feature type="domain" description="Potassium channel" evidence="14">
    <location>
        <begin position="285"/>
        <end position="370"/>
    </location>
</feature>
<name>W7F679_PLAF8</name>
<dbReference type="OrthoDB" id="10035564at2759"/>
<evidence type="ECO:0000256" key="8">
    <source>
        <dbReference type="ARBA" id="ARBA00023065"/>
    </source>
</evidence>
<evidence type="ECO:0000259" key="13">
    <source>
        <dbReference type="Pfam" id="PF03493"/>
    </source>
</evidence>
<dbReference type="VEuPathDB" id="PlasmoDB:Pf7G8_140070600"/>
<keyword evidence="9 12" id="KW-0472">Membrane</keyword>
<feature type="region of interest" description="Disordered" evidence="11">
    <location>
        <begin position="771"/>
        <end position="794"/>
    </location>
</feature>
<dbReference type="SUPFAM" id="SSF81324">
    <property type="entry name" value="Voltage-gated potassium channels"/>
    <property type="match status" value="1"/>
</dbReference>
<dbReference type="GO" id="GO:0016020">
    <property type="term" value="C:membrane"/>
    <property type="evidence" value="ECO:0007669"/>
    <property type="project" value="UniProtKB-SubCell"/>
</dbReference>
<evidence type="ECO:0000256" key="4">
    <source>
        <dbReference type="ARBA" id="ARBA00022692"/>
    </source>
</evidence>
<dbReference type="Pfam" id="PF03493">
    <property type="entry name" value="BK_channel_a"/>
    <property type="match status" value="1"/>
</dbReference>
<evidence type="ECO:0008006" key="17">
    <source>
        <dbReference type="Google" id="ProtNLM"/>
    </source>
</evidence>
<reference evidence="16" key="1">
    <citation type="submission" date="2007-11" db="EMBL/GenBank/DDBJ databases">
        <authorList>
            <consortium name="The Broad Institute Genome Sequencing Platform"/>
            <person name="Volkman S.K."/>
            <person name="Daily J.P."/>
            <person name="Sarr O."/>
            <person name="Ndiaye D."/>
            <person name="Ndir O."/>
            <person name="Mboup S."/>
            <person name="Lukens A."/>
            <person name="Stange-Thomann N."/>
            <person name="Mauceli E."/>
            <person name="Gnerre S."/>
            <person name="Jaffe D."/>
            <person name="Zainoun J."/>
            <person name="Wiegand R.C."/>
            <person name="Birren B."/>
            <person name="Galagan J."/>
            <person name="Lander E."/>
            <person name="Wirth D.F."/>
        </authorList>
    </citation>
    <scope>NUCLEOTIDE SEQUENCE [LARGE SCALE GENOMIC DNA]</scope>
    <source>
        <strain evidence="16">7G8</strain>
    </source>
</reference>
<keyword evidence="7 12" id="KW-1133">Transmembrane helix</keyword>
<evidence type="ECO:0000256" key="3">
    <source>
        <dbReference type="ARBA" id="ARBA00022538"/>
    </source>
</evidence>
<evidence type="ECO:0000256" key="5">
    <source>
        <dbReference type="ARBA" id="ARBA00022826"/>
    </source>
</evidence>
<comment type="subcellular location">
    <subcellularLocation>
        <location evidence="1">Membrane</location>
        <topology evidence="1">Multi-pass membrane protein</topology>
    </subcellularLocation>
</comment>